<dbReference type="InterPro" id="IPR036396">
    <property type="entry name" value="Cyt_P450_sf"/>
</dbReference>
<keyword evidence="1" id="KW-0472">Membrane</keyword>
<dbReference type="InterPro" id="IPR001128">
    <property type="entry name" value="Cyt_P450"/>
</dbReference>
<keyword evidence="3" id="KW-1185">Reference proteome</keyword>
<evidence type="ECO:0000313" key="3">
    <source>
        <dbReference type="Proteomes" id="UP001430584"/>
    </source>
</evidence>
<dbReference type="InterPro" id="IPR053007">
    <property type="entry name" value="CYP450_monoxygenase_sec-met"/>
</dbReference>
<sequence length="504" mass="55182">MLGVPLLGHILGLVTQGVSYYRKLRLVGRADSPTAASKTDANWYRESTKLPIFTMFLATQKVYVVNSPALISQINRRQKVIDSNPPFLAVVFGKLFSFPAHDMAELLRNPDESGSLRRDTQVVEHSLLERGMPALNEIFTAVVGGVADQISTLASEGPTTIKLSAWLSKVLPLSTAHAVFGPGNPFARDPSLLDDFWEFEGGLKGLTMGVFPSVTAAGPWKARRRLVQAFTDYHHHHLAAEDGSGSSSGACELVRQLADVARRHNRDAEYRARYFFAVFAAFVINTVPVTFWTIGHVVADRALFARIRAELDAAMGAPPPPPRLGLEKDQQNRIIGPQDIARIREQCPLLVSTFRETLRHVGASTSTMVVREDTSIDDGRYLLRKGALVQMTATAVHSSPEAWGPTAAAFDPERFLTPGVVKVHPAANRTFGGGGSLCPGRHLASDEVLAFAAMFLHEFDLDLADETPRLAPRDETNMLSVMKPKHDVVLRVARRRGLGNGAWV</sequence>
<dbReference type="Pfam" id="PF00067">
    <property type="entry name" value="p450"/>
    <property type="match status" value="1"/>
</dbReference>
<dbReference type="EMBL" id="JAJVCZ030000003">
    <property type="protein sequence ID" value="KAL0262305.1"/>
    <property type="molecule type" value="Genomic_DNA"/>
</dbReference>
<dbReference type="CDD" id="cd11040">
    <property type="entry name" value="CYP7_CYP8-like"/>
    <property type="match status" value="1"/>
</dbReference>
<accession>A0ABR3CPZ6</accession>
<keyword evidence="1" id="KW-1133">Transmembrane helix</keyword>
<feature type="transmembrane region" description="Helical" evidence="1">
    <location>
        <begin position="274"/>
        <end position="299"/>
    </location>
</feature>
<dbReference type="PANTHER" id="PTHR47582:SF1">
    <property type="entry name" value="P450, PUTATIVE (EUROFUNG)-RELATED"/>
    <property type="match status" value="1"/>
</dbReference>
<dbReference type="PANTHER" id="PTHR47582">
    <property type="entry name" value="P450, PUTATIVE (EUROFUNG)-RELATED"/>
    <property type="match status" value="1"/>
</dbReference>
<dbReference type="SUPFAM" id="SSF48264">
    <property type="entry name" value="Cytochrome P450"/>
    <property type="match status" value="1"/>
</dbReference>
<reference evidence="2 3" key="1">
    <citation type="submission" date="2024-02" db="EMBL/GenBank/DDBJ databases">
        <title>De novo assembly and annotation of 12 fungi associated with fruit tree decline syndrome in Ontario, Canada.</title>
        <authorList>
            <person name="Sulman M."/>
            <person name="Ellouze W."/>
            <person name="Ilyukhin E."/>
        </authorList>
    </citation>
    <scope>NUCLEOTIDE SEQUENCE [LARGE SCALE GENOMIC DNA]</scope>
    <source>
        <strain evidence="2 3">FDS-637</strain>
    </source>
</reference>
<keyword evidence="1" id="KW-0812">Transmembrane</keyword>
<dbReference type="RefSeq" id="XP_066635334.1">
    <property type="nucleotide sequence ID" value="XM_066775215.1"/>
</dbReference>
<dbReference type="Proteomes" id="UP001430584">
    <property type="component" value="Unassembled WGS sequence"/>
</dbReference>
<organism evidence="2 3">
    <name type="scientific">Diplodia seriata</name>
    <dbReference type="NCBI Taxonomy" id="420778"/>
    <lineage>
        <taxon>Eukaryota</taxon>
        <taxon>Fungi</taxon>
        <taxon>Dikarya</taxon>
        <taxon>Ascomycota</taxon>
        <taxon>Pezizomycotina</taxon>
        <taxon>Dothideomycetes</taxon>
        <taxon>Dothideomycetes incertae sedis</taxon>
        <taxon>Botryosphaeriales</taxon>
        <taxon>Botryosphaeriaceae</taxon>
        <taxon>Diplodia</taxon>
    </lineage>
</organism>
<evidence type="ECO:0008006" key="4">
    <source>
        <dbReference type="Google" id="ProtNLM"/>
    </source>
</evidence>
<name>A0ABR3CPZ6_9PEZI</name>
<evidence type="ECO:0000256" key="1">
    <source>
        <dbReference type="SAM" id="Phobius"/>
    </source>
</evidence>
<gene>
    <name evidence="2" type="ORF">SLS55_003747</name>
</gene>
<dbReference type="Gene3D" id="1.10.630.10">
    <property type="entry name" value="Cytochrome P450"/>
    <property type="match status" value="1"/>
</dbReference>
<proteinExistence type="predicted"/>
<comment type="caution">
    <text evidence="2">The sequence shown here is derived from an EMBL/GenBank/DDBJ whole genome shotgun (WGS) entry which is preliminary data.</text>
</comment>
<evidence type="ECO:0000313" key="2">
    <source>
        <dbReference type="EMBL" id="KAL0262305.1"/>
    </source>
</evidence>
<protein>
    <recommendedName>
        <fullName evidence="4">Cytochrome p450</fullName>
    </recommendedName>
</protein>
<dbReference type="GeneID" id="92007832"/>